<accession>A0A9W5Y4K1</accession>
<dbReference type="AlphaFoldDB" id="A0A9W5Y4K1"/>
<dbReference type="EMBL" id="BQXY01000006">
    <property type="protein sequence ID" value="GKU26533.1"/>
    <property type="molecule type" value="Genomic_DNA"/>
</dbReference>
<comment type="caution">
    <text evidence="1">The sequence shown here is derived from an EMBL/GenBank/DDBJ whole genome shotgun (WGS) entry which is preliminary data.</text>
</comment>
<protein>
    <submittedName>
        <fullName evidence="1">Uncharacterized protein</fullName>
    </submittedName>
</protein>
<evidence type="ECO:0000313" key="2">
    <source>
        <dbReference type="Proteomes" id="UP001057868"/>
    </source>
</evidence>
<organism evidence="1 2">
    <name type="scientific">Clostridium folliculivorans</name>
    <dbReference type="NCBI Taxonomy" id="2886038"/>
    <lineage>
        <taxon>Bacteria</taxon>
        <taxon>Bacillati</taxon>
        <taxon>Bacillota</taxon>
        <taxon>Clostridia</taxon>
        <taxon>Eubacteriales</taxon>
        <taxon>Clostridiaceae</taxon>
        <taxon>Clostridium</taxon>
    </lineage>
</organism>
<gene>
    <name evidence="1" type="ORF">CFOLD11_33600</name>
</gene>
<keyword evidence="2" id="KW-1185">Reference proteome</keyword>
<dbReference type="Proteomes" id="UP001057868">
    <property type="component" value="Unassembled WGS sequence"/>
</dbReference>
<reference evidence="1" key="1">
    <citation type="journal article" date="2023" name="Int. J. Syst. Evol. Microbiol.">
        <title>&lt;i&gt;Clostridium folliculivorans&lt;/i&gt; sp. nov., isolated from soil samples of an organic paddy in Japan.</title>
        <authorList>
            <person name="Tazawa J."/>
            <person name="Kobayashi H."/>
            <person name="Tanizawa Y."/>
            <person name="Uchino A."/>
            <person name="Tanaka F."/>
            <person name="Urashima Y."/>
            <person name="Miura S."/>
            <person name="Sakamoto M."/>
            <person name="Ohkuma M."/>
            <person name="Tohno M."/>
        </authorList>
    </citation>
    <scope>NUCLEOTIDE SEQUENCE</scope>
    <source>
        <strain evidence="1">D1-1</strain>
    </source>
</reference>
<name>A0A9W5Y4K1_9CLOT</name>
<proteinExistence type="predicted"/>
<sequence>MIWLSFTVKKYKAFIPVKPRDFKDYIGGIYTIGWEILLIHLTNEHKILDRPEYIFDNPITINS</sequence>
<evidence type="ECO:0000313" key="1">
    <source>
        <dbReference type="EMBL" id="GKU26533.1"/>
    </source>
</evidence>